<evidence type="ECO:0000256" key="1">
    <source>
        <dbReference type="SAM" id="Phobius"/>
    </source>
</evidence>
<keyword evidence="1" id="KW-1133">Transmembrane helix</keyword>
<evidence type="ECO:0000256" key="2">
    <source>
        <dbReference type="SAM" id="SignalP"/>
    </source>
</evidence>
<dbReference type="InterPro" id="IPR007039">
    <property type="entry name" value="TrbC/VirB2"/>
</dbReference>
<dbReference type="Proteomes" id="UP000614058">
    <property type="component" value="Unassembled WGS sequence"/>
</dbReference>
<feature type="transmembrane region" description="Helical" evidence="1">
    <location>
        <begin position="47"/>
        <end position="67"/>
    </location>
</feature>
<keyword evidence="1" id="KW-0812">Transmembrane</keyword>
<organism evidence="3 4">
    <name type="scientific">Kingella bonacorsii</name>
    <dbReference type="NCBI Taxonomy" id="2796361"/>
    <lineage>
        <taxon>Bacteria</taxon>
        <taxon>Pseudomonadati</taxon>
        <taxon>Pseudomonadota</taxon>
        <taxon>Betaproteobacteria</taxon>
        <taxon>Neisseriales</taxon>
        <taxon>Neisseriaceae</taxon>
        <taxon>Kingella</taxon>
    </lineage>
</organism>
<feature type="transmembrane region" description="Helical" evidence="1">
    <location>
        <begin position="79"/>
        <end position="97"/>
    </location>
</feature>
<reference evidence="3 4" key="1">
    <citation type="journal article" date="2021" name="Pathogens">
        <title>Isolation and Characterization of Kingella bonacorsii sp. nov., A Novel Kingella Species Detected in a Stable Periodontitis Subject.</title>
        <authorList>
            <person name="Antezack A."/>
            <person name="Boxberger M."/>
            <person name="Rolland C."/>
            <person name="Monnet-Corti V."/>
            <person name="La Scola B."/>
        </authorList>
    </citation>
    <scope>NUCLEOTIDE SEQUENCE [LARGE SCALE GENOMIC DNA]</scope>
    <source>
        <strain evidence="3 4">Marseille-Q4569</strain>
    </source>
</reference>
<name>A0ABS1BRL9_9NEIS</name>
<keyword evidence="2" id="KW-0732">Signal</keyword>
<keyword evidence="1" id="KW-0472">Membrane</keyword>
<sequence length="105" mass="11069">MVSTNETKHWLKAAALCALLLSMQTAMAAGGFEADITKAATSIQNAIYAVVGVLAAIALLCTFAWGYFGKKHITDVLEVCMWIIGAGASIAAATWLFDIGKGIKF</sequence>
<dbReference type="Pfam" id="PF04956">
    <property type="entry name" value="TrbC"/>
    <property type="match status" value="1"/>
</dbReference>
<gene>
    <name evidence="3" type="ORF">JDW22_04920</name>
</gene>
<evidence type="ECO:0000313" key="4">
    <source>
        <dbReference type="Proteomes" id="UP000614058"/>
    </source>
</evidence>
<keyword evidence="4" id="KW-1185">Reference proteome</keyword>
<accession>A0ABS1BRL9</accession>
<dbReference type="EMBL" id="JAEHNZ010000002">
    <property type="protein sequence ID" value="MBK0395941.1"/>
    <property type="molecule type" value="Genomic_DNA"/>
</dbReference>
<comment type="caution">
    <text evidence="3">The sequence shown here is derived from an EMBL/GenBank/DDBJ whole genome shotgun (WGS) entry which is preliminary data.</text>
</comment>
<protein>
    <submittedName>
        <fullName evidence="3">TrbC/VirB2 family protein</fullName>
    </submittedName>
</protein>
<evidence type="ECO:0000313" key="3">
    <source>
        <dbReference type="EMBL" id="MBK0395941.1"/>
    </source>
</evidence>
<feature type="chain" id="PRO_5046502109" evidence="2">
    <location>
        <begin position="29"/>
        <end position="105"/>
    </location>
</feature>
<proteinExistence type="predicted"/>
<feature type="signal peptide" evidence="2">
    <location>
        <begin position="1"/>
        <end position="28"/>
    </location>
</feature>